<protein>
    <submittedName>
        <fullName evidence="5">Oxidase ustYa</fullName>
    </submittedName>
</protein>
<dbReference type="EMBL" id="RYZW01000006">
    <property type="protein sequence ID" value="TDZ73441.1"/>
    <property type="molecule type" value="Genomic_DNA"/>
</dbReference>
<name>A0A4R8RZS6_COLTR</name>
<feature type="transmembrane region" description="Helical" evidence="4">
    <location>
        <begin position="52"/>
        <end position="74"/>
    </location>
</feature>
<dbReference type="GO" id="GO:0016491">
    <property type="term" value="F:oxidoreductase activity"/>
    <property type="evidence" value="ECO:0007669"/>
    <property type="project" value="UniProtKB-KW"/>
</dbReference>
<dbReference type="GO" id="GO:0043386">
    <property type="term" value="P:mycotoxin biosynthetic process"/>
    <property type="evidence" value="ECO:0007669"/>
    <property type="project" value="InterPro"/>
</dbReference>
<dbReference type="PANTHER" id="PTHR33365:SF11">
    <property type="entry name" value="TAT PATHWAY SIGNAL SEQUENCE"/>
    <property type="match status" value="1"/>
</dbReference>
<evidence type="ECO:0000256" key="4">
    <source>
        <dbReference type="SAM" id="Phobius"/>
    </source>
</evidence>
<gene>
    <name evidence="5" type="primary">ustYa-5</name>
    <name evidence="5" type="ORF">CTRI78_v001171</name>
</gene>
<evidence type="ECO:0000256" key="3">
    <source>
        <dbReference type="ARBA" id="ARBA00035112"/>
    </source>
</evidence>
<comment type="caution">
    <text evidence="5">The sequence shown here is derived from an EMBL/GenBank/DDBJ whole genome shotgun (WGS) entry which is preliminary data.</text>
</comment>
<evidence type="ECO:0000313" key="5">
    <source>
        <dbReference type="EMBL" id="TDZ73441.1"/>
    </source>
</evidence>
<keyword evidence="6" id="KW-1185">Reference proteome</keyword>
<comment type="similarity">
    <text evidence="3">Belongs to the ustYa family.</text>
</comment>
<dbReference type="Pfam" id="PF11807">
    <property type="entry name" value="UstYa"/>
    <property type="match status" value="1"/>
</dbReference>
<comment type="pathway">
    <text evidence="1">Mycotoxin biosynthesis.</text>
</comment>
<evidence type="ECO:0000256" key="2">
    <source>
        <dbReference type="ARBA" id="ARBA00023002"/>
    </source>
</evidence>
<evidence type="ECO:0000256" key="1">
    <source>
        <dbReference type="ARBA" id="ARBA00004685"/>
    </source>
</evidence>
<evidence type="ECO:0000313" key="6">
    <source>
        <dbReference type="Proteomes" id="UP000295703"/>
    </source>
</evidence>
<keyword evidence="4" id="KW-0812">Transmembrane</keyword>
<dbReference type="InterPro" id="IPR021765">
    <property type="entry name" value="UstYa-like"/>
</dbReference>
<keyword evidence="2" id="KW-0560">Oxidoreductase</keyword>
<keyword evidence="4" id="KW-0472">Membrane</keyword>
<accession>A0A4R8RZS6</accession>
<dbReference type="Proteomes" id="UP000295703">
    <property type="component" value="Unassembled WGS sequence"/>
</dbReference>
<keyword evidence="4" id="KW-1133">Transmembrane helix</keyword>
<dbReference type="STRING" id="5466.A0A4R8RZS6"/>
<sequence length="265" mass="30031">MDSKHDIKGSINSRIAVEENIVMEEFCCDGGKESYEELAEARRLLKKRKRQILALAAVLIITTVAWVGAVAGLMPNWAKPKRMCGSPVLSDVHGVVPQLAHREKVFWNESRFTQEDRIMRGDPPDVVLRRIEENWRSLMPANDGFVAVPRTEKYKNLPPPLMDDKNMPRAIYDVAVFHQLRCLGEMLQSWVGFYYGQPRDEIFPSHVLHCYDYLRFGLMCGADTALEGSSDMMGQRSGMGTMGLGTTHVCRDWDALSEWMSGGFN</sequence>
<dbReference type="PANTHER" id="PTHR33365">
    <property type="entry name" value="YALI0B05434P"/>
    <property type="match status" value="1"/>
</dbReference>
<organism evidence="5 6">
    <name type="scientific">Colletotrichum trifolii</name>
    <dbReference type="NCBI Taxonomy" id="5466"/>
    <lineage>
        <taxon>Eukaryota</taxon>
        <taxon>Fungi</taxon>
        <taxon>Dikarya</taxon>
        <taxon>Ascomycota</taxon>
        <taxon>Pezizomycotina</taxon>
        <taxon>Sordariomycetes</taxon>
        <taxon>Hypocreomycetidae</taxon>
        <taxon>Glomerellales</taxon>
        <taxon>Glomerellaceae</taxon>
        <taxon>Colletotrichum</taxon>
        <taxon>Colletotrichum orbiculare species complex</taxon>
    </lineage>
</organism>
<dbReference type="AlphaFoldDB" id="A0A4R8RZS6"/>
<reference evidence="5 6" key="1">
    <citation type="submission" date="2018-12" db="EMBL/GenBank/DDBJ databases">
        <title>Genome sequence and assembly of Colletotrichum trifolii.</title>
        <authorList>
            <person name="Gan P."/>
            <person name="Shirasu K."/>
        </authorList>
    </citation>
    <scope>NUCLEOTIDE SEQUENCE [LARGE SCALE GENOMIC DNA]</scope>
    <source>
        <strain evidence="5 6">543-2</strain>
    </source>
</reference>
<proteinExistence type="inferred from homology"/>